<dbReference type="Proteomes" id="UP000179270">
    <property type="component" value="Unassembled WGS sequence"/>
</dbReference>
<evidence type="ECO:0000313" key="7">
    <source>
        <dbReference type="EMBL" id="OGK42847.1"/>
    </source>
</evidence>
<keyword evidence="5" id="KW-1133">Transmembrane helix</keyword>
<evidence type="ECO:0000256" key="5">
    <source>
        <dbReference type="SAM" id="Phobius"/>
    </source>
</evidence>
<name>A0A1F7IHL1_9BACT</name>
<feature type="transmembrane region" description="Helical" evidence="5">
    <location>
        <begin position="12"/>
        <end position="33"/>
    </location>
</feature>
<keyword evidence="3 4" id="KW-0326">Glycosidase</keyword>
<keyword evidence="5" id="KW-0472">Membrane</keyword>
<evidence type="ECO:0000259" key="6">
    <source>
        <dbReference type="PROSITE" id="PS51764"/>
    </source>
</evidence>
<reference evidence="7 8" key="1">
    <citation type="journal article" date="2016" name="Nat. Commun.">
        <title>Thousands of microbial genomes shed light on interconnected biogeochemical processes in an aquifer system.</title>
        <authorList>
            <person name="Anantharaman K."/>
            <person name="Brown C.T."/>
            <person name="Hug L.A."/>
            <person name="Sharon I."/>
            <person name="Castelle C.J."/>
            <person name="Probst A.J."/>
            <person name="Thomas B.C."/>
            <person name="Singh A."/>
            <person name="Wilkins M.J."/>
            <person name="Karaoz U."/>
            <person name="Brodie E.L."/>
            <person name="Williams K.H."/>
            <person name="Hubbard S.S."/>
            <person name="Banfield J.F."/>
        </authorList>
    </citation>
    <scope>NUCLEOTIDE SEQUENCE [LARGE SCALE GENOMIC DNA]</scope>
</reference>
<dbReference type="PANTHER" id="PTHR40079">
    <property type="entry name" value="MANNAN ENDO-1,4-BETA-MANNOSIDASE E-RELATED"/>
    <property type="match status" value="1"/>
</dbReference>
<dbReference type="InterPro" id="IPR017853">
    <property type="entry name" value="GH"/>
</dbReference>
<dbReference type="PROSITE" id="PS51764">
    <property type="entry name" value="GH26"/>
    <property type="match status" value="1"/>
</dbReference>
<proteinExistence type="inferred from homology"/>
<dbReference type="SUPFAM" id="SSF51445">
    <property type="entry name" value="(Trans)glycosidases"/>
    <property type="match status" value="1"/>
</dbReference>
<dbReference type="Gene3D" id="3.20.20.80">
    <property type="entry name" value="Glycosidases"/>
    <property type="match status" value="1"/>
</dbReference>
<dbReference type="GO" id="GO:0016985">
    <property type="term" value="F:mannan endo-1,4-beta-mannosidase activity"/>
    <property type="evidence" value="ECO:0007669"/>
    <property type="project" value="InterPro"/>
</dbReference>
<comment type="similarity">
    <text evidence="1 4">Belongs to the glycosyl hydrolase 26 family.</text>
</comment>
<keyword evidence="2 4" id="KW-0378">Hydrolase</keyword>
<dbReference type="PANTHER" id="PTHR40079:SF4">
    <property type="entry name" value="GH26 DOMAIN-CONTAINING PROTEIN-RELATED"/>
    <property type="match status" value="1"/>
</dbReference>
<gene>
    <name evidence="7" type="ORF">A3A74_01415</name>
</gene>
<feature type="domain" description="GH26" evidence="6">
    <location>
        <begin position="62"/>
        <end position="375"/>
    </location>
</feature>
<dbReference type="Pfam" id="PF02156">
    <property type="entry name" value="Glyco_hydro_26"/>
    <property type="match status" value="1"/>
</dbReference>
<sequence length="375" mass="43434">MRTIVIKRVTSNMRNSLIIISLLISSLLTYNLYLNNKKASFTQPRAQVNITPVISISLVPSPTTSPVSESNIRPIAIGMWTQGFWDDAKKELHPEKLTEVEQLIDKKFAIAHYYRGWDVLDKETVKNELNSITEQGWTPMLSANPYYFDQCRWEDRSIYQVISEGKCDTFLQSVARNFKLFGKPLYFRFAWEMNLPNIEWGIKATKSSPEDFIAAWRHFHDIVKNEGTDNVIWVFSPNSETNESVPYNRLYPGDDYVDWLGIDVYNWGTTQSWSSWQNFIYLFSSSYNHLVQISPNKPLMISEVNTTDQGGNKAEWYSNLLNTEIPYKFPQIKAVVFYNENRTLKENVNWLIDINPASLDAFKQGISNGFYTSSL</sequence>
<accession>A0A1F7IHL1</accession>
<evidence type="ECO:0000256" key="4">
    <source>
        <dbReference type="PROSITE-ProRule" id="PRU01100"/>
    </source>
</evidence>
<evidence type="ECO:0000256" key="2">
    <source>
        <dbReference type="ARBA" id="ARBA00022801"/>
    </source>
</evidence>
<dbReference type="AlphaFoldDB" id="A0A1F7IHL1"/>
<feature type="active site" description="Proton donor" evidence="4">
    <location>
        <position position="192"/>
    </location>
</feature>
<comment type="caution">
    <text evidence="7">The sequence shown here is derived from an EMBL/GenBank/DDBJ whole genome shotgun (WGS) entry which is preliminary data.</text>
</comment>
<dbReference type="InterPro" id="IPR000805">
    <property type="entry name" value="Glyco_hydro_26"/>
</dbReference>
<evidence type="ECO:0000313" key="8">
    <source>
        <dbReference type="Proteomes" id="UP000179270"/>
    </source>
</evidence>
<dbReference type="EMBL" id="MGAF01000004">
    <property type="protein sequence ID" value="OGK42847.1"/>
    <property type="molecule type" value="Genomic_DNA"/>
</dbReference>
<dbReference type="GO" id="GO:0006080">
    <property type="term" value="P:substituted mannan metabolic process"/>
    <property type="evidence" value="ECO:0007669"/>
    <property type="project" value="InterPro"/>
</dbReference>
<evidence type="ECO:0000256" key="1">
    <source>
        <dbReference type="ARBA" id="ARBA00007754"/>
    </source>
</evidence>
<dbReference type="STRING" id="1802055.A3A74_01415"/>
<dbReference type="InterPro" id="IPR022790">
    <property type="entry name" value="GH26_dom"/>
</dbReference>
<organism evidence="7 8">
    <name type="scientific">Candidatus Roizmanbacteria bacterium RIFCSPLOWO2_01_FULL_35_13</name>
    <dbReference type="NCBI Taxonomy" id="1802055"/>
    <lineage>
        <taxon>Bacteria</taxon>
        <taxon>Candidatus Roizmaniibacteriota</taxon>
    </lineage>
</organism>
<protein>
    <recommendedName>
        <fullName evidence="6">GH26 domain-containing protein</fullName>
    </recommendedName>
</protein>
<keyword evidence="5" id="KW-0812">Transmembrane</keyword>
<evidence type="ECO:0000256" key="3">
    <source>
        <dbReference type="ARBA" id="ARBA00023295"/>
    </source>
</evidence>
<feature type="active site" description="Nucleophile" evidence="4">
    <location>
        <position position="303"/>
    </location>
</feature>